<dbReference type="EMBL" id="AMCI01002132">
    <property type="protein sequence ID" value="EJX03514.1"/>
    <property type="molecule type" value="Genomic_DNA"/>
</dbReference>
<reference evidence="1" key="1">
    <citation type="journal article" date="2012" name="PLoS ONE">
        <title>Gene sets for utilization of primary and secondary nutrition supplies in the distal gut of endangered iberian lynx.</title>
        <authorList>
            <person name="Alcaide M."/>
            <person name="Messina E."/>
            <person name="Richter M."/>
            <person name="Bargiela R."/>
            <person name="Peplies J."/>
            <person name="Huws S.A."/>
            <person name="Newbold C.J."/>
            <person name="Golyshin P.N."/>
            <person name="Simon M.A."/>
            <person name="Lopez G."/>
            <person name="Yakimov M.M."/>
            <person name="Ferrer M."/>
        </authorList>
    </citation>
    <scope>NUCLEOTIDE SEQUENCE</scope>
</reference>
<comment type="caution">
    <text evidence="1">The sequence shown here is derived from an EMBL/GenBank/DDBJ whole genome shotgun (WGS) entry which is preliminary data.</text>
</comment>
<proteinExistence type="predicted"/>
<protein>
    <submittedName>
        <fullName evidence="1">Uncharacterized protein</fullName>
    </submittedName>
</protein>
<gene>
    <name evidence="1" type="ORF">EVA_08377</name>
</gene>
<dbReference type="AlphaFoldDB" id="J9G9H6"/>
<sequence>MLMLSMSMVTPSEMRMFSMASLMIESVFSPRKSILMSPVSSMTLPSYCVQ</sequence>
<accession>J9G9H6</accession>
<evidence type="ECO:0000313" key="1">
    <source>
        <dbReference type="EMBL" id="EJX03514.1"/>
    </source>
</evidence>
<name>J9G9H6_9ZZZZ</name>
<organism evidence="1">
    <name type="scientific">gut metagenome</name>
    <dbReference type="NCBI Taxonomy" id="749906"/>
    <lineage>
        <taxon>unclassified sequences</taxon>
        <taxon>metagenomes</taxon>
        <taxon>organismal metagenomes</taxon>
    </lineage>
</organism>